<evidence type="ECO:0000313" key="2">
    <source>
        <dbReference type="EMBL" id="QSX36771.1"/>
    </source>
</evidence>
<keyword evidence="3" id="KW-1185">Reference proteome</keyword>
<proteinExistence type="predicted"/>
<dbReference type="Proteomes" id="UP000663207">
    <property type="component" value="Chromosome"/>
</dbReference>
<keyword evidence="1" id="KW-0812">Transmembrane</keyword>
<name>A0ABX7R1Q7_9GAMM</name>
<feature type="transmembrane region" description="Helical" evidence="1">
    <location>
        <begin position="93"/>
        <end position="116"/>
    </location>
</feature>
<keyword evidence="1" id="KW-0472">Membrane</keyword>
<feature type="transmembrane region" description="Helical" evidence="1">
    <location>
        <begin position="34"/>
        <end position="52"/>
    </location>
</feature>
<organism evidence="2 3">
    <name type="scientific">Shewanella sedimentimangrovi</name>
    <dbReference type="NCBI Taxonomy" id="2814293"/>
    <lineage>
        <taxon>Bacteria</taxon>
        <taxon>Pseudomonadati</taxon>
        <taxon>Pseudomonadota</taxon>
        <taxon>Gammaproteobacteria</taxon>
        <taxon>Alteromonadales</taxon>
        <taxon>Shewanellaceae</taxon>
        <taxon>Shewanella</taxon>
    </lineage>
</organism>
<dbReference type="EMBL" id="CP071502">
    <property type="protein sequence ID" value="QSX36771.1"/>
    <property type="molecule type" value="Genomic_DNA"/>
</dbReference>
<reference evidence="2 3" key="1">
    <citation type="submission" date="2021-03" db="EMBL/GenBank/DDBJ databases">
        <title>Novel species identification of genus Shewanella.</title>
        <authorList>
            <person name="Liu G."/>
            <person name="Zhang Q."/>
        </authorList>
    </citation>
    <scope>NUCLEOTIDE SEQUENCE [LARGE SCALE GENOMIC DNA]</scope>
    <source>
        <strain evidence="2 3">FJAT-52962</strain>
    </source>
</reference>
<feature type="transmembrane region" description="Helical" evidence="1">
    <location>
        <begin position="59"/>
        <end position="81"/>
    </location>
</feature>
<protein>
    <submittedName>
        <fullName evidence="2">Uncharacterized protein</fullName>
    </submittedName>
</protein>
<evidence type="ECO:0000313" key="3">
    <source>
        <dbReference type="Proteomes" id="UP000663207"/>
    </source>
</evidence>
<accession>A0ABX7R1Q7</accession>
<keyword evidence="1" id="KW-1133">Transmembrane helix</keyword>
<sequence>MFKAPLPLRLLILLYLLLSIAALARSISTGALDLFTLGVIPVVVGLLLRTAWSEVVLKLYIAIQTLGFAAFGVTAILALQITPQDVKVELLGYQPPFAAVVLCIIGLLAYQYWVAFSASTKAYLRRIPQQE</sequence>
<evidence type="ECO:0000256" key="1">
    <source>
        <dbReference type="SAM" id="Phobius"/>
    </source>
</evidence>
<dbReference type="RefSeq" id="WP_207380097.1">
    <property type="nucleotide sequence ID" value="NZ_CP071502.1"/>
</dbReference>
<gene>
    <name evidence="2" type="ORF">JYB85_16055</name>
</gene>